<gene>
    <name evidence="7" type="ORF">CKM354_000162300</name>
</gene>
<dbReference type="PROSITE" id="PS50089">
    <property type="entry name" value="ZF_RING_2"/>
    <property type="match status" value="1"/>
</dbReference>
<evidence type="ECO:0000313" key="8">
    <source>
        <dbReference type="Proteomes" id="UP000825890"/>
    </source>
</evidence>
<evidence type="ECO:0000259" key="6">
    <source>
        <dbReference type="PROSITE" id="PS50089"/>
    </source>
</evidence>
<feature type="domain" description="RING-type" evidence="6">
    <location>
        <begin position="50"/>
        <end position="90"/>
    </location>
</feature>
<keyword evidence="1" id="KW-0479">Metal-binding</keyword>
<protein>
    <recommendedName>
        <fullName evidence="6">RING-type domain-containing protein</fullName>
    </recommendedName>
</protein>
<organism evidence="7 8">
    <name type="scientific">Cercospora kikuchii</name>
    <dbReference type="NCBI Taxonomy" id="84275"/>
    <lineage>
        <taxon>Eukaryota</taxon>
        <taxon>Fungi</taxon>
        <taxon>Dikarya</taxon>
        <taxon>Ascomycota</taxon>
        <taxon>Pezizomycotina</taxon>
        <taxon>Dothideomycetes</taxon>
        <taxon>Dothideomycetidae</taxon>
        <taxon>Mycosphaerellales</taxon>
        <taxon>Mycosphaerellaceae</taxon>
        <taxon>Cercospora</taxon>
    </lineage>
</organism>
<dbReference type="EMBL" id="BOLY01000001">
    <property type="protein sequence ID" value="GIZ38200.1"/>
    <property type="molecule type" value="Genomic_DNA"/>
</dbReference>
<evidence type="ECO:0000256" key="4">
    <source>
        <dbReference type="PROSITE-ProRule" id="PRU00175"/>
    </source>
</evidence>
<evidence type="ECO:0000256" key="2">
    <source>
        <dbReference type="ARBA" id="ARBA00022771"/>
    </source>
</evidence>
<evidence type="ECO:0000313" key="7">
    <source>
        <dbReference type="EMBL" id="GIZ38200.1"/>
    </source>
</evidence>
<accession>A0A9P3CDW3</accession>
<evidence type="ECO:0000256" key="5">
    <source>
        <dbReference type="SAM" id="Phobius"/>
    </source>
</evidence>
<dbReference type="AlphaFoldDB" id="A0A9P3CDW3"/>
<keyword evidence="5" id="KW-0812">Transmembrane</keyword>
<reference evidence="7 8" key="1">
    <citation type="submission" date="2021-01" db="EMBL/GenBank/DDBJ databases">
        <title>Cercospora kikuchii MAFF 305040 whole genome shotgun sequence.</title>
        <authorList>
            <person name="Kashiwa T."/>
            <person name="Suzuki T."/>
        </authorList>
    </citation>
    <scope>NUCLEOTIDE SEQUENCE [LARGE SCALE GENOMIC DNA]</scope>
    <source>
        <strain evidence="7 8">MAFF 305040</strain>
    </source>
</reference>
<keyword evidence="8" id="KW-1185">Reference proteome</keyword>
<sequence length="223" mass="25649">MGALMDVVRNEPLERIVEAIVARILLPYKTQATFLSEIGQAVPSPPGEICFSCRGSDHQALSIPPCNHPVCVKCILKFMPQYRNRCGLCRAYWYGPSPPPSITTSSDYFRFVTRDRSLLFYAAVTLFAFKNLFFSTWPHMSVDLPTMMSFAYLWLSRLPNDAIWWDFAWHFFFKEEGRISYPEVLGVWTLIIMFANVVVMISQHAMLSYIQEVIGGCRSCVRY</sequence>
<comment type="caution">
    <text evidence="7">The sequence shown here is derived from an EMBL/GenBank/DDBJ whole genome shotgun (WGS) entry which is preliminary data.</text>
</comment>
<evidence type="ECO:0000256" key="3">
    <source>
        <dbReference type="ARBA" id="ARBA00022833"/>
    </source>
</evidence>
<dbReference type="Gene3D" id="3.30.40.10">
    <property type="entry name" value="Zinc/RING finger domain, C3HC4 (zinc finger)"/>
    <property type="match status" value="1"/>
</dbReference>
<keyword evidence="2 4" id="KW-0863">Zinc-finger</keyword>
<dbReference type="RefSeq" id="XP_044652687.1">
    <property type="nucleotide sequence ID" value="XM_044796752.1"/>
</dbReference>
<dbReference type="GeneID" id="68287198"/>
<dbReference type="GO" id="GO:0008270">
    <property type="term" value="F:zinc ion binding"/>
    <property type="evidence" value="ECO:0007669"/>
    <property type="project" value="UniProtKB-KW"/>
</dbReference>
<evidence type="ECO:0000256" key="1">
    <source>
        <dbReference type="ARBA" id="ARBA00022723"/>
    </source>
</evidence>
<feature type="transmembrane region" description="Helical" evidence="5">
    <location>
        <begin position="179"/>
        <end position="201"/>
    </location>
</feature>
<dbReference type="InterPro" id="IPR001841">
    <property type="entry name" value="Znf_RING"/>
</dbReference>
<dbReference type="PROSITE" id="PS00518">
    <property type="entry name" value="ZF_RING_1"/>
    <property type="match status" value="1"/>
</dbReference>
<feature type="transmembrane region" description="Helical" evidence="5">
    <location>
        <begin position="118"/>
        <end position="137"/>
    </location>
</feature>
<dbReference type="Proteomes" id="UP000825890">
    <property type="component" value="Unassembled WGS sequence"/>
</dbReference>
<dbReference type="InterPro" id="IPR013083">
    <property type="entry name" value="Znf_RING/FYVE/PHD"/>
</dbReference>
<keyword evidence="5" id="KW-0472">Membrane</keyword>
<proteinExistence type="predicted"/>
<name>A0A9P3CDW3_9PEZI</name>
<dbReference type="InterPro" id="IPR017907">
    <property type="entry name" value="Znf_RING_CS"/>
</dbReference>
<dbReference type="OrthoDB" id="10295596at2759"/>
<dbReference type="SUPFAM" id="SSF57850">
    <property type="entry name" value="RING/U-box"/>
    <property type="match status" value="1"/>
</dbReference>
<keyword evidence="3" id="KW-0862">Zinc</keyword>
<keyword evidence="5" id="KW-1133">Transmembrane helix</keyword>